<feature type="transmembrane region" description="Helical" evidence="1">
    <location>
        <begin position="49"/>
        <end position="69"/>
    </location>
</feature>
<dbReference type="InterPro" id="IPR025196">
    <property type="entry name" value="DUF4126"/>
</dbReference>
<feature type="transmembrane region" description="Helical" evidence="1">
    <location>
        <begin position="163"/>
        <end position="181"/>
    </location>
</feature>
<keyword evidence="4" id="KW-1185">Reference proteome</keyword>
<dbReference type="Pfam" id="PF13548">
    <property type="entry name" value="DUF4126"/>
    <property type="match status" value="1"/>
</dbReference>
<dbReference type="RefSeq" id="WP_155305921.1">
    <property type="nucleotide sequence ID" value="NZ_AP021875.1"/>
</dbReference>
<gene>
    <name evidence="3" type="ORF">DSCW_45670</name>
</gene>
<keyword evidence="1" id="KW-0812">Transmembrane</keyword>
<sequence length="209" mass="21941">MEQVNEITDIIALTMGAAWAAGINLYAAIATLGILGATGNMTLPPDLQILANPLVIGAACLMFAVEFVADKMPGVDTGWDTIHTFIRIPAGALLAAGAVGDINPAVSLAAALLGGTLAAGTHGAKAGSRLLINASPEPFTNWTASIVEDIMVIGGIWTAVNHPWFFIVLLVLFILLLIWLLPKLWMGIKMLAAKIKQLFSPRQAPPPLT</sequence>
<dbReference type="AlphaFoldDB" id="A0A5K7Z8Q4"/>
<keyword evidence="1" id="KW-0472">Membrane</keyword>
<evidence type="ECO:0000313" key="3">
    <source>
        <dbReference type="EMBL" id="BBO77150.1"/>
    </source>
</evidence>
<proteinExistence type="predicted"/>
<organism evidence="3 4">
    <name type="scientific">Desulfosarcina widdelii</name>
    <dbReference type="NCBI Taxonomy" id="947919"/>
    <lineage>
        <taxon>Bacteria</taxon>
        <taxon>Pseudomonadati</taxon>
        <taxon>Thermodesulfobacteriota</taxon>
        <taxon>Desulfobacteria</taxon>
        <taxon>Desulfobacterales</taxon>
        <taxon>Desulfosarcinaceae</taxon>
        <taxon>Desulfosarcina</taxon>
    </lineage>
</organism>
<accession>A0A5K7Z8Q4</accession>
<feature type="domain" description="DUF4126" evidence="2">
    <location>
        <begin position="11"/>
        <end position="183"/>
    </location>
</feature>
<evidence type="ECO:0000313" key="4">
    <source>
        <dbReference type="Proteomes" id="UP000427769"/>
    </source>
</evidence>
<keyword evidence="1" id="KW-1133">Transmembrane helix</keyword>
<dbReference type="Proteomes" id="UP000427769">
    <property type="component" value="Chromosome"/>
</dbReference>
<evidence type="ECO:0000259" key="2">
    <source>
        <dbReference type="Pfam" id="PF13548"/>
    </source>
</evidence>
<feature type="transmembrane region" description="Helical" evidence="1">
    <location>
        <begin position="12"/>
        <end position="37"/>
    </location>
</feature>
<dbReference type="EMBL" id="AP021875">
    <property type="protein sequence ID" value="BBO77150.1"/>
    <property type="molecule type" value="Genomic_DNA"/>
</dbReference>
<reference evidence="3 4" key="1">
    <citation type="submission" date="2019-11" db="EMBL/GenBank/DDBJ databases">
        <title>Comparative genomics of hydrocarbon-degrading Desulfosarcina strains.</title>
        <authorList>
            <person name="Watanabe M."/>
            <person name="Kojima H."/>
            <person name="Fukui M."/>
        </authorList>
    </citation>
    <scope>NUCLEOTIDE SEQUENCE [LARGE SCALE GENOMIC DNA]</scope>
    <source>
        <strain evidence="3 4">PP31</strain>
    </source>
</reference>
<name>A0A5K7Z8Q4_9BACT</name>
<evidence type="ECO:0000256" key="1">
    <source>
        <dbReference type="SAM" id="Phobius"/>
    </source>
</evidence>
<dbReference type="KEGG" id="dwd:DSCW_45670"/>
<protein>
    <recommendedName>
        <fullName evidence="2">DUF4126 domain-containing protein</fullName>
    </recommendedName>
</protein>
<dbReference type="OrthoDB" id="181455at2"/>